<proteinExistence type="predicted"/>
<sequence>MATGWRTETLASGFGVAEWADCMAEASAPPPLLPGGGCHVGTCELPRANYNLLNGERAVVHLTRGATLKLSILIQNIAQSGDDHTRLTGCWIG</sequence>
<dbReference type="Proteomes" id="UP000019376">
    <property type="component" value="Unassembled WGS sequence"/>
</dbReference>
<dbReference type="HOGENOM" id="CLU_2400380_0_0_1"/>
<gene>
    <name evidence="1" type="ORF">PDE_08934</name>
</gene>
<dbReference type="EMBL" id="KB644415">
    <property type="protein sequence ID" value="EPS33972.1"/>
    <property type="molecule type" value="Genomic_DNA"/>
</dbReference>
<dbReference type="AlphaFoldDB" id="S8BFT9"/>
<organism evidence="1 2">
    <name type="scientific">Penicillium oxalicum (strain 114-2 / CGMCC 5302)</name>
    <name type="common">Penicillium decumbens</name>
    <dbReference type="NCBI Taxonomy" id="933388"/>
    <lineage>
        <taxon>Eukaryota</taxon>
        <taxon>Fungi</taxon>
        <taxon>Dikarya</taxon>
        <taxon>Ascomycota</taxon>
        <taxon>Pezizomycotina</taxon>
        <taxon>Eurotiomycetes</taxon>
        <taxon>Eurotiomycetidae</taxon>
        <taxon>Eurotiales</taxon>
        <taxon>Aspergillaceae</taxon>
        <taxon>Penicillium</taxon>
    </lineage>
</organism>
<reference evidence="1 2" key="1">
    <citation type="journal article" date="2013" name="PLoS ONE">
        <title>Genomic and secretomic analyses reveal unique features of the lignocellulolytic enzyme system of Penicillium decumbens.</title>
        <authorList>
            <person name="Liu G."/>
            <person name="Zhang L."/>
            <person name="Wei X."/>
            <person name="Zou G."/>
            <person name="Qin Y."/>
            <person name="Ma L."/>
            <person name="Li J."/>
            <person name="Zheng H."/>
            <person name="Wang S."/>
            <person name="Wang C."/>
            <person name="Xun L."/>
            <person name="Zhao G.-P."/>
            <person name="Zhou Z."/>
            <person name="Qu Y."/>
        </authorList>
    </citation>
    <scope>NUCLEOTIDE SEQUENCE [LARGE SCALE GENOMIC DNA]</scope>
    <source>
        <strain evidence="2">114-2 / CGMCC 5302</strain>
    </source>
</reference>
<protein>
    <submittedName>
        <fullName evidence="1">Uncharacterized protein</fullName>
    </submittedName>
</protein>
<name>S8BFT9_PENO1</name>
<keyword evidence="2" id="KW-1185">Reference proteome</keyword>
<evidence type="ECO:0000313" key="2">
    <source>
        <dbReference type="Proteomes" id="UP000019376"/>
    </source>
</evidence>
<evidence type="ECO:0000313" key="1">
    <source>
        <dbReference type="EMBL" id="EPS33972.1"/>
    </source>
</evidence>
<accession>S8BFT9</accession>